<evidence type="ECO:0000259" key="2">
    <source>
        <dbReference type="Pfam" id="PF00881"/>
    </source>
</evidence>
<sequence>MNAVMENILTRRSVRAFEKKPIPTEELDQILQAAIYAPSGMNRQTWQFTVVTDTEKIQELASAIGKALGREGYDMYQPSAIVITTNERTSRHAIDDNACAMENMFLSAHSFGIGSVWINQLRDCCDVPEVRAILKSWGVPDDHSAYGIAALGYPAPAPAKEIHKIGKIVFVK</sequence>
<dbReference type="RefSeq" id="WP_308450518.1">
    <property type="nucleotide sequence ID" value="NZ_JAJEPU010000004.1"/>
</dbReference>
<feature type="domain" description="Nitroreductase" evidence="2">
    <location>
        <begin position="8"/>
        <end position="74"/>
    </location>
</feature>
<dbReference type="Proteomes" id="UP001198962">
    <property type="component" value="Unassembled WGS sequence"/>
</dbReference>
<name>A0AAE3AQA8_9FIRM</name>
<dbReference type="GO" id="GO:0046256">
    <property type="term" value="P:2,4,6-trinitrotoluene catabolic process"/>
    <property type="evidence" value="ECO:0007669"/>
    <property type="project" value="TreeGrafter"/>
</dbReference>
<feature type="domain" description="Nitroreductase" evidence="2">
    <location>
        <begin position="81"/>
        <end position="153"/>
    </location>
</feature>
<evidence type="ECO:0000313" key="4">
    <source>
        <dbReference type="Proteomes" id="UP001198962"/>
    </source>
</evidence>
<protein>
    <submittedName>
        <fullName evidence="3">Nitroreductase</fullName>
    </submittedName>
</protein>
<dbReference type="Gene3D" id="3.40.109.10">
    <property type="entry name" value="NADH Oxidase"/>
    <property type="match status" value="1"/>
</dbReference>
<dbReference type="GO" id="GO:0005829">
    <property type="term" value="C:cytosol"/>
    <property type="evidence" value="ECO:0007669"/>
    <property type="project" value="TreeGrafter"/>
</dbReference>
<dbReference type="PANTHER" id="PTHR23026">
    <property type="entry name" value="NADPH NITROREDUCTASE"/>
    <property type="match status" value="1"/>
</dbReference>
<dbReference type="SUPFAM" id="SSF55469">
    <property type="entry name" value="FMN-dependent nitroreductase-like"/>
    <property type="match status" value="1"/>
</dbReference>
<organism evidence="3 4">
    <name type="scientific">Brotaphodocola catenula</name>
    <dbReference type="NCBI Taxonomy" id="2885361"/>
    <lineage>
        <taxon>Bacteria</taxon>
        <taxon>Bacillati</taxon>
        <taxon>Bacillota</taxon>
        <taxon>Clostridia</taxon>
        <taxon>Lachnospirales</taxon>
        <taxon>Lachnospiraceae</taxon>
        <taxon>Brotaphodocola</taxon>
    </lineage>
</organism>
<dbReference type="InterPro" id="IPR000415">
    <property type="entry name" value="Nitroreductase-like"/>
</dbReference>
<keyword evidence="1" id="KW-0520">NAD</keyword>
<reference evidence="3" key="1">
    <citation type="submission" date="2021-10" db="EMBL/GenBank/DDBJ databases">
        <title>Anaerobic single-cell dispensing facilitates the cultivation of human gut bacteria.</title>
        <authorList>
            <person name="Afrizal A."/>
        </authorList>
    </citation>
    <scope>NUCLEOTIDE SEQUENCE</scope>
    <source>
        <strain evidence="3">CLA-AA-H274</strain>
    </source>
</reference>
<dbReference type="GO" id="GO:0046857">
    <property type="term" value="F:oxidoreductase activity, acting on other nitrogenous compounds as donors, with NAD or NADP as acceptor"/>
    <property type="evidence" value="ECO:0007669"/>
    <property type="project" value="TreeGrafter"/>
</dbReference>
<dbReference type="Pfam" id="PF00881">
    <property type="entry name" value="Nitroreductase"/>
    <property type="match status" value="2"/>
</dbReference>
<evidence type="ECO:0000313" key="3">
    <source>
        <dbReference type="EMBL" id="MCC2163715.1"/>
    </source>
</evidence>
<dbReference type="InterPro" id="IPR050627">
    <property type="entry name" value="Nitroreductase/BluB"/>
</dbReference>
<evidence type="ECO:0000256" key="1">
    <source>
        <dbReference type="ARBA" id="ARBA00023027"/>
    </source>
</evidence>
<dbReference type="AlphaFoldDB" id="A0AAE3AQA8"/>
<gene>
    <name evidence="3" type="ORF">LKD32_02260</name>
</gene>
<dbReference type="PANTHER" id="PTHR23026:SF125">
    <property type="entry name" value="OXYGEN-INSENSITIVE NAD(P)H NITROREDUCTASE"/>
    <property type="match status" value="1"/>
</dbReference>
<accession>A0AAE3AQA8</accession>
<proteinExistence type="predicted"/>
<dbReference type="InterPro" id="IPR029479">
    <property type="entry name" value="Nitroreductase"/>
</dbReference>
<dbReference type="CDD" id="cd02136">
    <property type="entry name" value="PnbA_NfnB-like"/>
    <property type="match status" value="1"/>
</dbReference>
<dbReference type="EMBL" id="JAJEPU010000004">
    <property type="protein sequence ID" value="MCC2163715.1"/>
    <property type="molecule type" value="Genomic_DNA"/>
</dbReference>
<keyword evidence="4" id="KW-1185">Reference proteome</keyword>
<comment type="caution">
    <text evidence="3">The sequence shown here is derived from an EMBL/GenBank/DDBJ whole genome shotgun (WGS) entry which is preliminary data.</text>
</comment>